<keyword evidence="1" id="KW-0732">Signal</keyword>
<evidence type="ECO:0000259" key="2">
    <source>
        <dbReference type="PROSITE" id="PS50206"/>
    </source>
</evidence>
<sequence length="127" mass="13992">MRFVSTLIVVLFFAGCQAQQTSVQEQANGGTVLKLDKAAFAEKIAEENIQFVDVRTPGEFNAGHIKGAVNIDYTSPDFPDKIQQLDKDKPVAIYCQSGNRSGRASKVMLSLGFKEVYDLTGGYSHWK</sequence>
<proteinExistence type="predicted"/>
<dbReference type="SMART" id="SM00450">
    <property type="entry name" value="RHOD"/>
    <property type="match status" value="1"/>
</dbReference>
<keyword evidence="4" id="KW-1185">Reference proteome</keyword>
<comment type="caution">
    <text evidence="3">The sequence shown here is derived from an EMBL/GenBank/DDBJ whole genome shotgun (WGS) entry which is preliminary data.</text>
</comment>
<evidence type="ECO:0000313" key="3">
    <source>
        <dbReference type="EMBL" id="GAA0875430.1"/>
    </source>
</evidence>
<evidence type="ECO:0000313" key="4">
    <source>
        <dbReference type="Proteomes" id="UP001501126"/>
    </source>
</evidence>
<dbReference type="Pfam" id="PF00581">
    <property type="entry name" value="Rhodanese"/>
    <property type="match status" value="1"/>
</dbReference>
<dbReference type="InterPro" id="IPR052367">
    <property type="entry name" value="Thiosulfate_ST/Rhodanese-like"/>
</dbReference>
<dbReference type="InterPro" id="IPR001763">
    <property type="entry name" value="Rhodanese-like_dom"/>
</dbReference>
<dbReference type="PROSITE" id="PS50206">
    <property type="entry name" value="RHODANESE_3"/>
    <property type="match status" value="1"/>
</dbReference>
<feature type="signal peptide" evidence="1">
    <location>
        <begin position="1"/>
        <end position="18"/>
    </location>
</feature>
<dbReference type="PANTHER" id="PTHR45431:SF3">
    <property type="entry name" value="RHODANESE-LIKE DOMAIN-CONTAINING PROTEIN 15, CHLOROPLASTIC"/>
    <property type="match status" value="1"/>
</dbReference>
<reference evidence="4" key="1">
    <citation type="journal article" date="2019" name="Int. J. Syst. Evol. Microbiol.">
        <title>The Global Catalogue of Microorganisms (GCM) 10K type strain sequencing project: providing services to taxonomists for standard genome sequencing and annotation.</title>
        <authorList>
            <consortium name="The Broad Institute Genomics Platform"/>
            <consortium name="The Broad Institute Genome Sequencing Center for Infectious Disease"/>
            <person name="Wu L."/>
            <person name="Ma J."/>
        </authorList>
    </citation>
    <scope>NUCLEOTIDE SEQUENCE [LARGE SCALE GENOMIC DNA]</scope>
    <source>
        <strain evidence="4">JCM 16083</strain>
    </source>
</reference>
<accession>A0ABP3Y409</accession>
<feature type="domain" description="Rhodanese" evidence="2">
    <location>
        <begin position="45"/>
        <end position="127"/>
    </location>
</feature>
<dbReference type="EMBL" id="BAAAFH010000011">
    <property type="protein sequence ID" value="GAA0875430.1"/>
    <property type="molecule type" value="Genomic_DNA"/>
</dbReference>
<dbReference type="PANTHER" id="PTHR45431">
    <property type="entry name" value="RHODANESE-LIKE DOMAIN-CONTAINING PROTEIN 15, CHLOROPLASTIC"/>
    <property type="match status" value="1"/>
</dbReference>
<dbReference type="RefSeq" id="WP_343786908.1">
    <property type="nucleotide sequence ID" value="NZ_BAAAFH010000011.1"/>
</dbReference>
<dbReference type="SUPFAM" id="SSF52821">
    <property type="entry name" value="Rhodanese/Cell cycle control phosphatase"/>
    <property type="match status" value="1"/>
</dbReference>
<dbReference type="Gene3D" id="3.40.250.10">
    <property type="entry name" value="Rhodanese-like domain"/>
    <property type="match status" value="1"/>
</dbReference>
<dbReference type="PROSITE" id="PS51257">
    <property type="entry name" value="PROKAR_LIPOPROTEIN"/>
    <property type="match status" value="1"/>
</dbReference>
<organism evidence="3 4">
    <name type="scientific">Wandonia haliotis</name>
    <dbReference type="NCBI Taxonomy" id="574963"/>
    <lineage>
        <taxon>Bacteria</taxon>
        <taxon>Pseudomonadati</taxon>
        <taxon>Bacteroidota</taxon>
        <taxon>Flavobacteriia</taxon>
        <taxon>Flavobacteriales</taxon>
        <taxon>Crocinitomicaceae</taxon>
        <taxon>Wandonia</taxon>
    </lineage>
</organism>
<dbReference type="CDD" id="cd00158">
    <property type="entry name" value="RHOD"/>
    <property type="match status" value="1"/>
</dbReference>
<name>A0ABP3Y409_9FLAO</name>
<evidence type="ECO:0000256" key="1">
    <source>
        <dbReference type="SAM" id="SignalP"/>
    </source>
</evidence>
<gene>
    <name evidence="3" type="ORF">GCM10009118_18390</name>
</gene>
<feature type="chain" id="PRO_5045361269" description="Rhodanese domain-containing protein" evidence="1">
    <location>
        <begin position="19"/>
        <end position="127"/>
    </location>
</feature>
<dbReference type="InterPro" id="IPR036873">
    <property type="entry name" value="Rhodanese-like_dom_sf"/>
</dbReference>
<dbReference type="Proteomes" id="UP001501126">
    <property type="component" value="Unassembled WGS sequence"/>
</dbReference>
<protein>
    <recommendedName>
        <fullName evidence="2">Rhodanese domain-containing protein</fullName>
    </recommendedName>
</protein>